<dbReference type="PANTHER" id="PTHR15157:SF5">
    <property type="entry name" value="UV RADIATION RESISTANCE-ASSOCIATED GENE PROTEIN"/>
    <property type="match status" value="1"/>
</dbReference>
<proteinExistence type="inferred from homology"/>
<dbReference type="AlphaFoldDB" id="A0A067N1A5"/>
<dbReference type="Proteomes" id="UP000027195">
    <property type="component" value="Unassembled WGS sequence"/>
</dbReference>
<dbReference type="EMBL" id="KL198016">
    <property type="protein sequence ID" value="KDQ21644.1"/>
    <property type="molecule type" value="Genomic_DNA"/>
</dbReference>
<evidence type="ECO:0000256" key="1">
    <source>
        <dbReference type="ARBA" id="ARBA00009574"/>
    </source>
</evidence>
<reference evidence="6" key="1">
    <citation type="journal article" date="2014" name="Proc. Natl. Acad. Sci. U.S.A.">
        <title>Extensive sampling of basidiomycete genomes demonstrates inadequacy of the white-rot/brown-rot paradigm for wood decay fungi.</title>
        <authorList>
            <person name="Riley R."/>
            <person name="Salamov A.A."/>
            <person name="Brown D.W."/>
            <person name="Nagy L.G."/>
            <person name="Floudas D."/>
            <person name="Held B.W."/>
            <person name="Levasseur A."/>
            <person name="Lombard V."/>
            <person name="Morin E."/>
            <person name="Otillar R."/>
            <person name="Lindquist E.A."/>
            <person name="Sun H."/>
            <person name="LaButti K.M."/>
            <person name="Schmutz J."/>
            <person name="Jabbour D."/>
            <person name="Luo H."/>
            <person name="Baker S.E."/>
            <person name="Pisabarro A.G."/>
            <person name="Walton J.D."/>
            <person name="Blanchette R.A."/>
            <person name="Henrissat B."/>
            <person name="Martin F."/>
            <person name="Cullen D."/>
            <person name="Hibbett D.S."/>
            <person name="Grigoriev I.V."/>
        </authorList>
    </citation>
    <scope>NUCLEOTIDE SEQUENCE [LARGE SCALE GENOMIC DNA]</scope>
    <source>
        <strain evidence="6">FD-172 SS1</strain>
    </source>
</reference>
<evidence type="ECO:0000256" key="4">
    <source>
        <dbReference type="SAM" id="MobiDB-lite"/>
    </source>
</evidence>
<accession>A0A067N1A5</accession>
<dbReference type="GO" id="GO:0032991">
    <property type="term" value="C:protein-containing complex"/>
    <property type="evidence" value="ECO:0007669"/>
    <property type="project" value="UniProtKB-ARBA"/>
</dbReference>
<feature type="region of interest" description="Disordered" evidence="4">
    <location>
        <begin position="296"/>
        <end position="333"/>
    </location>
</feature>
<dbReference type="OrthoDB" id="16772at2759"/>
<name>A0A067N1A5_BOTB1</name>
<feature type="compositionally biased region" description="Low complexity" evidence="4">
    <location>
        <begin position="300"/>
        <end position="329"/>
    </location>
</feature>
<dbReference type="InterPro" id="IPR018791">
    <property type="entry name" value="UV_resistance/autophagy_Atg14"/>
</dbReference>
<keyword evidence="6" id="KW-1185">Reference proteome</keyword>
<evidence type="ECO:0000256" key="2">
    <source>
        <dbReference type="ARBA" id="ARBA00013807"/>
    </source>
</evidence>
<dbReference type="HOGENOM" id="CLU_015679_0_0_1"/>
<evidence type="ECO:0000256" key="3">
    <source>
        <dbReference type="ARBA" id="ARBA00023054"/>
    </source>
</evidence>
<dbReference type="InParanoid" id="A0A067N1A5"/>
<dbReference type="GO" id="GO:0005768">
    <property type="term" value="C:endosome"/>
    <property type="evidence" value="ECO:0007669"/>
    <property type="project" value="TreeGrafter"/>
</dbReference>
<protein>
    <recommendedName>
        <fullName evidence="2">Autophagy-related protein 14</fullName>
    </recommendedName>
</protein>
<dbReference type="PANTHER" id="PTHR15157">
    <property type="entry name" value="UV RADIATION RESISTANCE-ASSOCIATED GENE PROTEIN"/>
    <property type="match status" value="1"/>
</dbReference>
<dbReference type="GO" id="GO:0035493">
    <property type="term" value="P:SNARE complex assembly"/>
    <property type="evidence" value="ECO:0007669"/>
    <property type="project" value="TreeGrafter"/>
</dbReference>
<dbReference type="GO" id="GO:0000323">
    <property type="term" value="C:lytic vacuole"/>
    <property type="evidence" value="ECO:0007669"/>
    <property type="project" value="TreeGrafter"/>
</dbReference>
<evidence type="ECO:0000313" key="6">
    <source>
        <dbReference type="Proteomes" id="UP000027195"/>
    </source>
</evidence>
<comment type="similarity">
    <text evidence="1">Belongs to the ATG14 family.</text>
</comment>
<dbReference type="Pfam" id="PF10186">
    <property type="entry name" value="ATG14"/>
    <property type="match status" value="1"/>
</dbReference>
<evidence type="ECO:0000313" key="5">
    <source>
        <dbReference type="EMBL" id="KDQ21644.1"/>
    </source>
</evidence>
<gene>
    <name evidence="5" type="ORF">BOTBODRAFT_26078</name>
</gene>
<dbReference type="GO" id="GO:0000149">
    <property type="term" value="F:SNARE binding"/>
    <property type="evidence" value="ECO:0007669"/>
    <property type="project" value="TreeGrafter"/>
</dbReference>
<organism evidence="5 6">
    <name type="scientific">Botryobasidium botryosum (strain FD-172 SS1)</name>
    <dbReference type="NCBI Taxonomy" id="930990"/>
    <lineage>
        <taxon>Eukaryota</taxon>
        <taxon>Fungi</taxon>
        <taxon>Dikarya</taxon>
        <taxon>Basidiomycota</taxon>
        <taxon>Agaricomycotina</taxon>
        <taxon>Agaricomycetes</taxon>
        <taxon>Cantharellales</taxon>
        <taxon>Botryobasidiaceae</taxon>
        <taxon>Botryobasidium</taxon>
    </lineage>
</organism>
<keyword evidence="3" id="KW-0175">Coiled coil</keyword>
<feature type="region of interest" description="Disordered" evidence="4">
    <location>
        <begin position="417"/>
        <end position="439"/>
    </location>
</feature>
<feature type="compositionally biased region" description="Low complexity" evidence="4">
    <location>
        <begin position="419"/>
        <end position="428"/>
    </location>
</feature>
<sequence>MQCPTCNLHQRKFYCTSCICNHVRDFRISTHKAEAERDAEVAKAKVALGPMEKRRIARAEAASLEERIVQVREQVGKTKSACDAARARIRSLRQTLVNRRANLDVLSQSSSTSSSQSLVSPSPFTRDPPPIQVSAALVQTHADLAQTRRVLIRELLNVFDIQQRAPRPSLVSSTIPFLASSVRRFGLGASMLLAAPAPAPPPAPVHPNQIQWTIAGLVFPVPGDIHRFPTDHVQAVVQHTLHFMSLLSFYLGVKLPFEVFWDGNGSVGVGKAWIRAGRGPEQGGWARWSEAQPLHPVELPSSNSPSSSRPSSPSRRSSSGSNTQPSPSRNSASSPFAAMATGLAMLNYNVAYLLYTQGLDIPLSATGETLRNLYALCSSPRENTGRLSHATPNPLSPLPPPTPSSFTLEFGHLLQIQNASAPSAPSSSRRSRRGLEEDWDIVEVEEEV</sequence>